<comment type="caution">
    <text evidence="1">The sequence shown here is derived from an EMBL/GenBank/DDBJ whole genome shotgun (WGS) entry which is preliminary data.</text>
</comment>
<evidence type="ECO:0000313" key="1">
    <source>
        <dbReference type="EMBL" id="CRI13947.1"/>
    </source>
</evidence>
<reference evidence="1 2" key="1">
    <citation type="submission" date="2015-04" db="EMBL/GenBank/DDBJ databases">
        <authorList>
            <person name="Cao L."/>
            <person name="Gao C.H."/>
        </authorList>
    </citation>
    <scope>NUCLEOTIDE SEQUENCE [LARGE SCALE GENOMIC DNA]</scope>
    <source>
        <strain evidence="1 2">SH3</strain>
    </source>
</reference>
<sequence length="44" mass="5241">MAIWMMASMIDKIVNILFKRDDLINMKKTDNINVKKISMTRKLK</sequence>
<dbReference type="Proteomes" id="UP000236509">
    <property type="component" value="Unassembled WGS sequence"/>
</dbReference>
<organism evidence="1 2">
    <name type="scientific">Staphylococcus argenteus</name>
    <dbReference type="NCBI Taxonomy" id="985002"/>
    <lineage>
        <taxon>Bacteria</taxon>
        <taxon>Bacillati</taxon>
        <taxon>Bacillota</taxon>
        <taxon>Bacilli</taxon>
        <taxon>Bacillales</taxon>
        <taxon>Staphylococcaceae</taxon>
        <taxon>Staphylococcus</taxon>
    </lineage>
</organism>
<dbReference type="EMBL" id="CVOU01000006">
    <property type="protein sequence ID" value="CRI13947.1"/>
    <property type="molecule type" value="Genomic_DNA"/>
</dbReference>
<protein>
    <submittedName>
        <fullName evidence="1">Uncharacterized protein</fullName>
    </submittedName>
</protein>
<proteinExistence type="predicted"/>
<name>A0A7U7JR48_9STAP</name>
<accession>A0A7U7JR48</accession>
<gene>
    <name evidence="1" type="ORF">BN1326_140056</name>
</gene>
<dbReference type="AlphaFoldDB" id="A0A7U7JR48"/>
<evidence type="ECO:0000313" key="2">
    <source>
        <dbReference type="Proteomes" id="UP000236509"/>
    </source>
</evidence>
<keyword evidence="2" id="KW-1185">Reference proteome</keyword>